<gene>
    <name evidence="3" type="ORF">N0V83_006558</name>
</gene>
<dbReference type="OrthoDB" id="5288828at2759"/>
<sequence length="387" mass="43928">MARIHHARPQHAPKRGDTLGQSRAARKEKKPYKIVLEAVTQEKKKLHSILTYGSNAPSGFGFIPAGHPEFTEWAKEQCRQRNLDVHVVSAKPKNKMHTDPAKLSHHVHRIGHHFPLEIIQLACSRFGYTYDQERGLRKVTTSGGANWIAQHVEDYSSRQPPHELPTTEEETRDYIIGAVREMFPKIPEPDVASIVDHAFAEGSTRVGNAKNLPLARKIQLAVVAHIRHTYTDYDKLLKTDGWLDARSQVEPISLAKLKEWRDETGEMSNEIEETFREVIVLDDDDNEVSSDDGTLSIPDEREQSMEIVTSRATARDMQPERSSDYAHTDIHDGRHLFSRTIVVRPYHPPPSGSTVFEPVSKYIHESRPPPPGESETLRFAHNRPVDP</sequence>
<evidence type="ECO:0000313" key="3">
    <source>
        <dbReference type="EMBL" id="KAJ4368202.1"/>
    </source>
</evidence>
<protein>
    <recommendedName>
        <fullName evidence="2">DUF2293 domain-containing protein</fullName>
    </recommendedName>
</protein>
<dbReference type="Proteomes" id="UP001140560">
    <property type="component" value="Unassembled WGS sequence"/>
</dbReference>
<evidence type="ECO:0000259" key="2">
    <source>
        <dbReference type="Pfam" id="PF10056"/>
    </source>
</evidence>
<organism evidence="3 4">
    <name type="scientific">Neocucurbitaria cava</name>
    <dbReference type="NCBI Taxonomy" id="798079"/>
    <lineage>
        <taxon>Eukaryota</taxon>
        <taxon>Fungi</taxon>
        <taxon>Dikarya</taxon>
        <taxon>Ascomycota</taxon>
        <taxon>Pezizomycotina</taxon>
        <taxon>Dothideomycetes</taxon>
        <taxon>Pleosporomycetidae</taxon>
        <taxon>Pleosporales</taxon>
        <taxon>Pleosporineae</taxon>
        <taxon>Cucurbitariaceae</taxon>
        <taxon>Neocucurbitaria</taxon>
    </lineage>
</organism>
<comment type="caution">
    <text evidence="3">The sequence shown here is derived from an EMBL/GenBank/DDBJ whole genome shotgun (WGS) entry which is preliminary data.</text>
</comment>
<feature type="region of interest" description="Disordered" evidence="1">
    <location>
        <begin position="362"/>
        <end position="387"/>
    </location>
</feature>
<feature type="domain" description="DUF2293" evidence="2">
    <location>
        <begin position="178"/>
        <end position="261"/>
    </location>
</feature>
<name>A0A9W8Y6E1_9PLEO</name>
<feature type="compositionally biased region" description="Basic and acidic residues" evidence="1">
    <location>
        <begin position="375"/>
        <end position="387"/>
    </location>
</feature>
<dbReference type="Pfam" id="PF10056">
    <property type="entry name" value="DUF2293"/>
    <property type="match status" value="1"/>
</dbReference>
<keyword evidence="4" id="KW-1185">Reference proteome</keyword>
<accession>A0A9W8Y6E1</accession>
<dbReference type="AlphaFoldDB" id="A0A9W8Y6E1"/>
<dbReference type="InterPro" id="IPR018744">
    <property type="entry name" value="DUF2293"/>
</dbReference>
<evidence type="ECO:0000313" key="4">
    <source>
        <dbReference type="Proteomes" id="UP001140560"/>
    </source>
</evidence>
<evidence type="ECO:0000256" key="1">
    <source>
        <dbReference type="SAM" id="MobiDB-lite"/>
    </source>
</evidence>
<feature type="compositionally biased region" description="Basic residues" evidence="1">
    <location>
        <begin position="1"/>
        <end position="13"/>
    </location>
</feature>
<dbReference type="EMBL" id="JAPEUY010000011">
    <property type="protein sequence ID" value="KAJ4368202.1"/>
    <property type="molecule type" value="Genomic_DNA"/>
</dbReference>
<dbReference type="PANTHER" id="PTHR38113">
    <property type="match status" value="1"/>
</dbReference>
<reference evidence="3" key="1">
    <citation type="submission" date="2022-10" db="EMBL/GenBank/DDBJ databases">
        <title>Tapping the CABI collections for fungal endophytes: first genome assemblies for Collariella, Neodidymelliopsis, Ascochyta clinopodiicola, Didymella pomorum, Didymosphaeria variabile, Neocosmospora piperis and Neocucurbitaria cava.</title>
        <authorList>
            <person name="Hill R."/>
        </authorList>
    </citation>
    <scope>NUCLEOTIDE SEQUENCE</scope>
    <source>
        <strain evidence="3">IMI 356814</strain>
    </source>
</reference>
<dbReference type="PANTHER" id="PTHR38113:SF1">
    <property type="entry name" value="DUF2293 DOMAIN-CONTAINING PROTEIN"/>
    <property type="match status" value="1"/>
</dbReference>
<feature type="region of interest" description="Disordered" evidence="1">
    <location>
        <begin position="1"/>
        <end position="28"/>
    </location>
</feature>
<proteinExistence type="predicted"/>